<evidence type="ECO:0000256" key="1">
    <source>
        <dbReference type="ARBA" id="ARBA00023002"/>
    </source>
</evidence>
<dbReference type="PANTHER" id="PTHR42808:SF4">
    <property type="entry name" value="SHORT CHAIN DEHYDROGENASE"/>
    <property type="match status" value="1"/>
</dbReference>
<dbReference type="NCBIfam" id="NF006133">
    <property type="entry name" value="PRK08278.1"/>
    <property type="match status" value="1"/>
</dbReference>
<keyword evidence="1" id="KW-0560">Oxidoreductase</keyword>
<dbReference type="PROSITE" id="PS00061">
    <property type="entry name" value="ADH_SHORT"/>
    <property type="match status" value="1"/>
</dbReference>
<accession>A0A3S1BW72</accession>
<keyword evidence="3" id="KW-1185">Reference proteome</keyword>
<dbReference type="PRINTS" id="PR00081">
    <property type="entry name" value="GDHRDH"/>
</dbReference>
<dbReference type="SUPFAM" id="SSF51735">
    <property type="entry name" value="NAD(P)-binding Rossmann-fold domains"/>
    <property type="match status" value="1"/>
</dbReference>
<gene>
    <name evidence="2" type="ORF">EGW08_015802</name>
</gene>
<dbReference type="InterPro" id="IPR051935">
    <property type="entry name" value="HSDL2"/>
</dbReference>
<proteinExistence type="predicted"/>
<organism evidence="2 3">
    <name type="scientific">Elysia chlorotica</name>
    <name type="common">Eastern emerald elysia</name>
    <name type="synonym">Sea slug</name>
    <dbReference type="NCBI Taxonomy" id="188477"/>
    <lineage>
        <taxon>Eukaryota</taxon>
        <taxon>Metazoa</taxon>
        <taxon>Spiralia</taxon>
        <taxon>Lophotrochozoa</taxon>
        <taxon>Mollusca</taxon>
        <taxon>Gastropoda</taxon>
        <taxon>Heterobranchia</taxon>
        <taxon>Euthyneura</taxon>
        <taxon>Panpulmonata</taxon>
        <taxon>Sacoglossa</taxon>
        <taxon>Placobranchoidea</taxon>
        <taxon>Plakobranchidae</taxon>
        <taxon>Elysia</taxon>
    </lineage>
</organism>
<sequence>MNRTTFDFSLILKIKMTGRLKSALIMGASRGIGKQVALTFAENGYKVCVAAKTIESTHKLPGSILEVANEIVEKGGDAFPVRCDVRSEEDIFNTISQCIQRFGGLDVAVYNAGAISWKEVVETPLKSFDLMNQINARGAYCLVNKILPHMIDNKHGRLILVAPPVYNRFFKGKTAYAMTKVASTVLVHGVANELNGTGVSISALWPATVIKSQVTDLRRLPPSYMRKPTIFADACLEIAKEETEILNGKALIDEDYLRSKGVTDFTKYRCDPLIEPLRMMPAEFPSLMVKEELHDPPYKSRL</sequence>
<comment type="caution">
    <text evidence="2">The sequence shown here is derived from an EMBL/GenBank/DDBJ whole genome shotgun (WGS) entry which is preliminary data.</text>
</comment>
<dbReference type="Proteomes" id="UP000271974">
    <property type="component" value="Unassembled WGS sequence"/>
</dbReference>
<dbReference type="EMBL" id="RQTK01000662">
    <property type="protein sequence ID" value="RUS76433.1"/>
    <property type="molecule type" value="Genomic_DNA"/>
</dbReference>
<evidence type="ECO:0000313" key="2">
    <source>
        <dbReference type="EMBL" id="RUS76433.1"/>
    </source>
</evidence>
<dbReference type="InterPro" id="IPR020904">
    <property type="entry name" value="Sc_DH/Rdtase_CS"/>
</dbReference>
<name>A0A3S1BW72_ELYCH</name>
<evidence type="ECO:0000313" key="3">
    <source>
        <dbReference type="Proteomes" id="UP000271974"/>
    </source>
</evidence>
<dbReference type="OrthoDB" id="5327538at2759"/>
<dbReference type="InterPro" id="IPR036291">
    <property type="entry name" value="NAD(P)-bd_dom_sf"/>
</dbReference>
<reference evidence="2 3" key="1">
    <citation type="submission" date="2019-01" db="EMBL/GenBank/DDBJ databases">
        <title>A draft genome assembly of the solar-powered sea slug Elysia chlorotica.</title>
        <authorList>
            <person name="Cai H."/>
            <person name="Li Q."/>
            <person name="Fang X."/>
            <person name="Li J."/>
            <person name="Curtis N.E."/>
            <person name="Altenburger A."/>
            <person name="Shibata T."/>
            <person name="Feng M."/>
            <person name="Maeda T."/>
            <person name="Schwartz J.A."/>
            <person name="Shigenobu S."/>
            <person name="Lundholm N."/>
            <person name="Nishiyama T."/>
            <person name="Yang H."/>
            <person name="Hasebe M."/>
            <person name="Li S."/>
            <person name="Pierce S.K."/>
            <person name="Wang J."/>
        </authorList>
    </citation>
    <scope>NUCLEOTIDE SEQUENCE [LARGE SCALE GENOMIC DNA]</scope>
    <source>
        <strain evidence="2">EC2010</strain>
        <tissue evidence="2">Whole organism of an adult</tissue>
    </source>
</reference>
<evidence type="ECO:0008006" key="4">
    <source>
        <dbReference type="Google" id="ProtNLM"/>
    </source>
</evidence>
<dbReference type="InterPro" id="IPR002347">
    <property type="entry name" value="SDR_fam"/>
</dbReference>
<dbReference type="PANTHER" id="PTHR42808">
    <property type="entry name" value="HYDROXYSTEROID DEHYDROGENASE-LIKE PROTEIN 2"/>
    <property type="match status" value="1"/>
</dbReference>
<protein>
    <recommendedName>
        <fullName evidence="4">Hydroxysteroid dehydrogenase-like protein 2</fullName>
    </recommendedName>
</protein>
<dbReference type="AlphaFoldDB" id="A0A3S1BW72"/>
<dbReference type="GO" id="GO:0016491">
    <property type="term" value="F:oxidoreductase activity"/>
    <property type="evidence" value="ECO:0007669"/>
    <property type="project" value="UniProtKB-KW"/>
</dbReference>
<dbReference type="Pfam" id="PF00106">
    <property type="entry name" value="adh_short"/>
    <property type="match status" value="1"/>
</dbReference>
<dbReference type="Gene3D" id="3.40.50.720">
    <property type="entry name" value="NAD(P)-binding Rossmann-like Domain"/>
    <property type="match status" value="1"/>
</dbReference>
<dbReference type="STRING" id="188477.A0A3S1BW72"/>